<feature type="binding site" evidence="4">
    <location>
        <position position="261"/>
    </location>
    <ligand>
        <name>S-adenosyl-L-methionine</name>
        <dbReference type="ChEBI" id="CHEBI:59789"/>
    </ligand>
</feature>
<evidence type="ECO:0000256" key="2">
    <source>
        <dbReference type="ARBA" id="ARBA00022679"/>
    </source>
</evidence>
<evidence type="ECO:0000256" key="1">
    <source>
        <dbReference type="ARBA" id="ARBA00022603"/>
    </source>
</evidence>
<keyword evidence="3 4" id="KW-0949">S-adenosyl-L-methionine</keyword>
<evidence type="ECO:0000256" key="4">
    <source>
        <dbReference type="PROSITE-ProRule" id="PRU01024"/>
    </source>
</evidence>
<dbReference type="SUPFAM" id="SSF50249">
    <property type="entry name" value="Nucleic acid-binding proteins"/>
    <property type="match status" value="1"/>
</dbReference>
<gene>
    <name evidence="6" type="primary">trmA</name>
    <name evidence="6" type="ORF">BN85312430</name>
</gene>
<dbReference type="STRING" id="61635.BN85312430"/>
<keyword evidence="2 4" id="KW-0808">Transferase</keyword>
<name>U4KT88_9MOLU</name>
<dbReference type="PANTHER" id="PTHR11061:SF30">
    <property type="entry name" value="TRNA (URACIL(54)-C(5))-METHYLTRANSFERASE"/>
    <property type="match status" value="1"/>
</dbReference>
<dbReference type="Gene3D" id="2.40.50.1070">
    <property type="match status" value="1"/>
</dbReference>
<dbReference type="OrthoDB" id="9804590at2"/>
<feature type="binding site" evidence="4">
    <location>
        <position position="288"/>
    </location>
    <ligand>
        <name>S-adenosyl-L-methionine</name>
        <dbReference type="ChEBI" id="CHEBI:59789"/>
    </ligand>
</feature>
<dbReference type="NCBIfam" id="TIGR00479">
    <property type="entry name" value="rumA"/>
    <property type="match status" value="1"/>
</dbReference>
<dbReference type="EC" id="2.1.1.35" evidence="6"/>
<feature type="active site" description="Nucleophile" evidence="4">
    <location>
        <position position="381"/>
    </location>
</feature>
<evidence type="ECO:0000259" key="5">
    <source>
        <dbReference type="PROSITE" id="PS50926"/>
    </source>
</evidence>
<reference evidence="6 7" key="1">
    <citation type="journal article" date="2013" name="J. Mol. Microbiol. Biotechnol.">
        <title>Analysis of the Complete Genomes of Acholeplasma brassicae , A. palmae and A. laidlawii and Their Comparison to the Obligate Parasites from ' Candidatus Phytoplasma'.</title>
        <authorList>
            <person name="Kube M."/>
            <person name="Siewert C."/>
            <person name="Migdoll A.M."/>
            <person name="Duduk B."/>
            <person name="Holz S."/>
            <person name="Rabus R."/>
            <person name="Seemuller E."/>
            <person name="Mitrovic J."/>
            <person name="Muller I."/>
            <person name="Buttner C."/>
            <person name="Reinhardt R."/>
        </authorList>
    </citation>
    <scope>NUCLEOTIDE SEQUENCE [LARGE SCALE GENOMIC DNA]</scope>
    <source>
        <strain evidence="7">0502</strain>
    </source>
</reference>
<dbReference type="RefSeq" id="WP_030005124.1">
    <property type="nucleotide sequence ID" value="NC_022549.1"/>
</dbReference>
<dbReference type="Pfam" id="PF05958">
    <property type="entry name" value="tRNA_U5-meth_tr"/>
    <property type="match status" value="1"/>
</dbReference>
<dbReference type="InterPro" id="IPR012340">
    <property type="entry name" value="NA-bd_OB-fold"/>
</dbReference>
<dbReference type="AlphaFoldDB" id="U4KT88"/>
<dbReference type="GO" id="GO:0070475">
    <property type="term" value="P:rRNA base methylation"/>
    <property type="evidence" value="ECO:0007669"/>
    <property type="project" value="TreeGrafter"/>
</dbReference>
<dbReference type="PROSITE" id="PS50926">
    <property type="entry name" value="TRAM"/>
    <property type="match status" value="1"/>
</dbReference>
<accession>U4KT88</accession>
<dbReference type="Gene3D" id="2.40.50.140">
    <property type="entry name" value="Nucleic acid-binding proteins"/>
    <property type="match status" value="1"/>
</dbReference>
<dbReference type="InterPro" id="IPR002792">
    <property type="entry name" value="TRAM_dom"/>
</dbReference>
<dbReference type="PROSITE" id="PS51687">
    <property type="entry name" value="SAM_MT_RNA_M5U"/>
    <property type="match status" value="1"/>
</dbReference>
<evidence type="ECO:0000313" key="6">
    <source>
        <dbReference type="EMBL" id="CCV66264.1"/>
    </source>
</evidence>
<keyword evidence="1 4" id="KW-0489">Methyltransferase</keyword>
<feature type="binding site" evidence="4">
    <location>
        <position position="309"/>
    </location>
    <ligand>
        <name>S-adenosyl-L-methionine</name>
        <dbReference type="ChEBI" id="CHEBI:59789"/>
    </ligand>
</feature>
<sequence length="423" mass="48661">MIENNTYELTAFELDYQGQGICKLNDLLVFVPKLLKDEKAIVRIKKVKKNYCEGEIVSIIEPSIDRFSTLTYPNATLYHLNPKEELKWQERITKETIKKISDLDVKVNQTLAGSKETNYRNKVTLHVRFFNDRLNLGVFENKSHKLNQIDEDILALPVINEKIKQLNKLFSTVTLTDRSLEHIVLRTNGIEVLTIFVTSKKQWKEKEFFLENYESASIYQNIKEDSAKNLGNRNIFLKGKRTLDVKFEHLKFKLYPQAFFQINFEASILMYDYIKSNVDNNDVVIDAYAGVSSIGQYVSDVASKVISIESNHDAVISAKESIEVNHIKNLEILEQTVEDALKTDGLKADVIVFDPPKAGLNQTIIDALIKNPVNKIIYASCDLKSLSRDLMYLKEVYEVESVQPVKMFYRTVENETVVVLKLK</sequence>
<dbReference type="GO" id="GO:0030697">
    <property type="term" value="F:tRNA (uracil(54)-C5)-methyltransferase activity, S-adenosyl methionine-dependent"/>
    <property type="evidence" value="ECO:0007669"/>
    <property type="project" value="UniProtKB-EC"/>
</dbReference>
<dbReference type="PANTHER" id="PTHR11061">
    <property type="entry name" value="RNA M5U METHYLTRANSFERASE"/>
    <property type="match status" value="1"/>
</dbReference>
<keyword evidence="7" id="KW-1185">Reference proteome</keyword>
<dbReference type="GO" id="GO:0070041">
    <property type="term" value="F:rRNA (uridine-C5-)-methyltransferase activity"/>
    <property type="evidence" value="ECO:0007669"/>
    <property type="project" value="TreeGrafter"/>
</dbReference>
<dbReference type="Pfam" id="PF01938">
    <property type="entry name" value="TRAM"/>
    <property type="match status" value="1"/>
</dbReference>
<dbReference type="KEGG" id="abra:BN85312430"/>
<dbReference type="InterPro" id="IPR029063">
    <property type="entry name" value="SAM-dependent_MTases_sf"/>
</dbReference>
<dbReference type="HOGENOM" id="CLU_014689_7_1_14"/>
<organism evidence="6 7">
    <name type="scientific">Acholeplasma brassicae</name>
    <dbReference type="NCBI Taxonomy" id="61635"/>
    <lineage>
        <taxon>Bacteria</taxon>
        <taxon>Bacillati</taxon>
        <taxon>Mycoplasmatota</taxon>
        <taxon>Mollicutes</taxon>
        <taxon>Acholeplasmatales</taxon>
        <taxon>Acholeplasmataceae</taxon>
        <taxon>Acholeplasma</taxon>
    </lineage>
</organism>
<evidence type="ECO:0000256" key="3">
    <source>
        <dbReference type="ARBA" id="ARBA00022691"/>
    </source>
</evidence>
<feature type="binding site" evidence="4">
    <location>
        <position position="354"/>
    </location>
    <ligand>
        <name>S-adenosyl-L-methionine</name>
        <dbReference type="ChEBI" id="CHEBI:59789"/>
    </ligand>
</feature>
<protein>
    <submittedName>
        <fullName evidence="6">tRNA (Uracil-5-)-methyltransferase, SAM dependent</fullName>
        <ecNumber evidence="6">2.1.1.35</ecNumber>
    </submittedName>
</protein>
<feature type="domain" description="TRAM" evidence="5">
    <location>
        <begin position="1"/>
        <end position="58"/>
    </location>
</feature>
<comment type="similarity">
    <text evidence="4">Belongs to the class I-like SAM-binding methyltransferase superfamily. RNA M5U methyltransferase family.</text>
</comment>
<dbReference type="InterPro" id="IPR010280">
    <property type="entry name" value="U5_MeTrfase_fam"/>
</dbReference>
<dbReference type="Proteomes" id="UP000032737">
    <property type="component" value="Chromosome"/>
</dbReference>
<evidence type="ECO:0000313" key="7">
    <source>
        <dbReference type="Proteomes" id="UP000032737"/>
    </source>
</evidence>
<dbReference type="Gene3D" id="3.40.50.150">
    <property type="entry name" value="Vaccinia Virus protein VP39"/>
    <property type="match status" value="1"/>
</dbReference>
<dbReference type="CDD" id="cd02440">
    <property type="entry name" value="AdoMet_MTases"/>
    <property type="match status" value="1"/>
</dbReference>
<dbReference type="SUPFAM" id="SSF53335">
    <property type="entry name" value="S-adenosyl-L-methionine-dependent methyltransferases"/>
    <property type="match status" value="1"/>
</dbReference>
<proteinExistence type="inferred from homology"/>
<dbReference type="EMBL" id="FO681348">
    <property type="protein sequence ID" value="CCV66264.1"/>
    <property type="molecule type" value="Genomic_DNA"/>
</dbReference>